<sequence length="385" mass="45533">MYNLVIKTFINGSIYIFIFLFLYLFSLVDLSKVPKRIKNSLFYLSAVFLTLFLACRWETGTDWWSYKSLFDDIELDITFIFNVYSFDLGYVLLNAFVRIFTDSYTIFLLVDSFLALSILFLFLKKHSYYVNISTYFFFVSFYVAQYMGSNRRMIAMSILLYAFYFIFKGDKKRYFFCQFVAFMFHRSSIIGILAWFIPQKRFSTKKIFWILSVAFFIGISELSLKVIDFLGNSLSGIIKHPLIEKIVFYSATNLDTVSENVNPIIQSTLSIIKRSIFLLFYLIIIRKKKNVIDDFTSYIFNIYIFSFALYVMLNGSPIFQVLSAYFAIIEIVLVGRLLIYADINIKYIITFCIFFFGFFQLLSSLNSYPELYIPYIPFWSDIHRQ</sequence>
<feature type="transmembrane region" description="Helical" evidence="1">
    <location>
        <begin position="319"/>
        <end position="340"/>
    </location>
</feature>
<reference evidence="2" key="1">
    <citation type="submission" date="2019-03" db="EMBL/GenBank/DDBJ databases">
        <title>Single cell metagenomics reveals metabolic interactions within the superorganism composed of flagellate Streblomastix strix and complex community of Bacteroidetes bacteria on its surface.</title>
        <authorList>
            <person name="Treitli S.C."/>
            <person name="Kolisko M."/>
            <person name="Husnik F."/>
            <person name="Keeling P."/>
            <person name="Hampl V."/>
        </authorList>
    </citation>
    <scope>NUCLEOTIDE SEQUENCE</scope>
    <source>
        <strain evidence="2">STM</strain>
    </source>
</reference>
<keyword evidence="1" id="KW-0472">Membrane</keyword>
<keyword evidence="1 2" id="KW-0812">Transmembrane</keyword>
<dbReference type="AlphaFoldDB" id="A0A5J4R0R6"/>
<feature type="transmembrane region" description="Helical" evidence="1">
    <location>
        <begin position="6"/>
        <end position="28"/>
    </location>
</feature>
<organism evidence="2">
    <name type="scientific">termite gut metagenome</name>
    <dbReference type="NCBI Taxonomy" id="433724"/>
    <lineage>
        <taxon>unclassified sequences</taxon>
        <taxon>metagenomes</taxon>
        <taxon>organismal metagenomes</taxon>
    </lineage>
</organism>
<name>A0A5J4R0R6_9ZZZZ</name>
<evidence type="ECO:0000313" key="2">
    <source>
        <dbReference type="EMBL" id="KAA6327292.1"/>
    </source>
</evidence>
<feature type="transmembrane region" description="Helical" evidence="1">
    <location>
        <begin position="347"/>
        <end position="365"/>
    </location>
</feature>
<feature type="transmembrane region" description="Helical" evidence="1">
    <location>
        <begin position="40"/>
        <end position="59"/>
    </location>
</feature>
<proteinExistence type="predicted"/>
<feature type="transmembrane region" description="Helical" evidence="1">
    <location>
        <begin position="208"/>
        <end position="227"/>
    </location>
</feature>
<feature type="transmembrane region" description="Helical" evidence="1">
    <location>
        <begin position="295"/>
        <end position="313"/>
    </location>
</feature>
<accession>A0A5J4R0R6</accession>
<feature type="transmembrane region" description="Helical" evidence="1">
    <location>
        <begin position="79"/>
        <end position="97"/>
    </location>
</feature>
<dbReference type="Pfam" id="PF14897">
    <property type="entry name" value="EpsG"/>
    <property type="match status" value="1"/>
</dbReference>
<dbReference type="InterPro" id="IPR049458">
    <property type="entry name" value="EpsG-like"/>
</dbReference>
<evidence type="ECO:0000256" key="1">
    <source>
        <dbReference type="SAM" id="Phobius"/>
    </source>
</evidence>
<feature type="transmembrane region" description="Helical" evidence="1">
    <location>
        <begin position="104"/>
        <end position="122"/>
    </location>
</feature>
<gene>
    <name evidence="2" type="ORF">EZS27_023708</name>
</gene>
<protein>
    <submittedName>
        <fullName evidence="2">Transmembrane protein EpsG</fullName>
    </submittedName>
</protein>
<dbReference type="EMBL" id="SNRY01002016">
    <property type="protein sequence ID" value="KAA6327292.1"/>
    <property type="molecule type" value="Genomic_DNA"/>
</dbReference>
<feature type="transmembrane region" description="Helical" evidence="1">
    <location>
        <begin position="173"/>
        <end position="196"/>
    </location>
</feature>
<keyword evidence="1" id="KW-1133">Transmembrane helix</keyword>
<feature type="transmembrane region" description="Helical" evidence="1">
    <location>
        <begin position="128"/>
        <end position="144"/>
    </location>
</feature>
<comment type="caution">
    <text evidence="2">The sequence shown here is derived from an EMBL/GenBank/DDBJ whole genome shotgun (WGS) entry which is preliminary data.</text>
</comment>